<dbReference type="EMBL" id="NHSF01000066">
    <property type="protein sequence ID" value="MBK5931569.1"/>
    <property type="molecule type" value="Genomic_DNA"/>
</dbReference>
<comment type="caution">
    <text evidence="3">The sequence shown here is derived from an EMBL/GenBank/DDBJ whole genome shotgun (WGS) entry which is preliminary data.</text>
</comment>
<dbReference type="RefSeq" id="WP_201246400.1">
    <property type="nucleotide sequence ID" value="NZ_NHSF01000066.1"/>
</dbReference>
<reference evidence="3" key="1">
    <citation type="submission" date="2017-05" db="EMBL/GenBank/DDBJ databases">
        <authorList>
            <person name="Imhoff J.F."/>
            <person name="Rahn T."/>
            <person name="Kuenzel S."/>
            <person name="Neulinger S.C."/>
        </authorList>
    </citation>
    <scope>NUCLEOTIDE SEQUENCE</scope>
    <source>
        <strain evidence="3">DSM 4395</strain>
    </source>
</reference>
<feature type="chain" id="PRO_5042581353" description="Calcineurin-like phosphoesterase domain-containing protein" evidence="1">
    <location>
        <begin position="21"/>
        <end position="317"/>
    </location>
</feature>
<dbReference type="Proteomes" id="UP001296967">
    <property type="component" value="Unassembled WGS sequence"/>
</dbReference>
<dbReference type="SUPFAM" id="SSF56300">
    <property type="entry name" value="Metallo-dependent phosphatases"/>
    <property type="match status" value="1"/>
</dbReference>
<evidence type="ECO:0000256" key="1">
    <source>
        <dbReference type="SAM" id="SignalP"/>
    </source>
</evidence>
<dbReference type="InterPro" id="IPR004843">
    <property type="entry name" value="Calcineurin-like_PHP"/>
</dbReference>
<evidence type="ECO:0000313" key="4">
    <source>
        <dbReference type="Proteomes" id="UP001296967"/>
    </source>
</evidence>
<dbReference type="InterPro" id="IPR029052">
    <property type="entry name" value="Metallo-depent_PP-like"/>
</dbReference>
<proteinExistence type="predicted"/>
<sequence length="317" mass="34937">MVLISVLLSSLLWMSMAAGAAPTAEDLRFFVVGDVPYGNAEYAPFERLLREAAAQDPPFLAHVGDIKGGSQPCTEARNRRVATLFEQQSVPMLYTPGDNEWTDCHRKAAGALDPLDRLGALRVRFFADSKVLHNEELNLLVPDPEYPENAYTLREGVMIVLLHVVGSENNHRSGNPAAMAEWRQRSDANRRLLREATEVAQQTQARAMVLLFHANPLFERSSPAPGFAPLLTDLEQLLANYSGPVLAIHGDTHRFQFNQPLVRNRSSVKGAERLWRLEVPGSPFLGGVWVRVTQDPAEPFAISVVYPSAADAFEGGG</sequence>
<name>A0AAJ0UHI8_HALSE</name>
<keyword evidence="1" id="KW-0732">Signal</keyword>
<dbReference type="Gene3D" id="3.60.21.10">
    <property type="match status" value="1"/>
</dbReference>
<gene>
    <name evidence="3" type="ORF">CCR82_13835</name>
</gene>
<organism evidence="3 4">
    <name type="scientific">Halochromatium salexigens</name>
    <name type="common">Chromatium salexigens</name>
    <dbReference type="NCBI Taxonomy" id="49447"/>
    <lineage>
        <taxon>Bacteria</taxon>
        <taxon>Pseudomonadati</taxon>
        <taxon>Pseudomonadota</taxon>
        <taxon>Gammaproteobacteria</taxon>
        <taxon>Chromatiales</taxon>
        <taxon>Chromatiaceae</taxon>
        <taxon>Halochromatium</taxon>
    </lineage>
</organism>
<accession>A0AAJ0UHI8</accession>
<dbReference type="AlphaFoldDB" id="A0AAJ0UHI8"/>
<protein>
    <recommendedName>
        <fullName evidence="2">Calcineurin-like phosphoesterase domain-containing protein</fullName>
    </recommendedName>
</protein>
<evidence type="ECO:0000259" key="2">
    <source>
        <dbReference type="Pfam" id="PF00149"/>
    </source>
</evidence>
<reference evidence="3" key="2">
    <citation type="journal article" date="2020" name="Microorganisms">
        <title>Osmotic Adaptation and Compatible Solute Biosynthesis of Phototrophic Bacteria as Revealed from Genome Analyses.</title>
        <authorList>
            <person name="Imhoff J.F."/>
            <person name="Rahn T."/>
            <person name="Kunzel S."/>
            <person name="Keller A."/>
            <person name="Neulinger S.C."/>
        </authorList>
    </citation>
    <scope>NUCLEOTIDE SEQUENCE</scope>
    <source>
        <strain evidence="3">DSM 4395</strain>
    </source>
</reference>
<keyword evidence="4" id="KW-1185">Reference proteome</keyword>
<feature type="signal peptide" evidence="1">
    <location>
        <begin position="1"/>
        <end position="20"/>
    </location>
</feature>
<dbReference type="GO" id="GO:0016787">
    <property type="term" value="F:hydrolase activity"/>
    <property type="evidence" value="ECO:0007669"/>
    <property type="project" value="InterPro"/>
</dbReference>
<feature type="domain" description="Calcineurin-like phosphoesterase" evidence="2">
    <location>
        <begin position="27"/>
        <end position="254"/>
    </location>
</feature>
<dbReference type="Pfam" id="PF00149">
    <property type="entry name" value="Metallophos"/>
    <property type="match status" value="1"/>
</dbReference>
<evidence type="ECO:0000313" key="3">
    <source>
        <dbReference type="EMBL" id="MBK5931569.1"/>
    </source>
</evidence>